<sequence>MMKQKFSNYMLCAGLALTLNACVVVPAPIESHYNRGVQLYDEQKYTDAIAEYQLALKDDPENYFAQYNLAVAYQDAGKPEAALEQYRNILAKGEDANSRINIAGILYARGDVDGAFKELETAADSNPHNPNPLGIWGDYLTRENKLKEAEEKFKAALQREPNHAWNWNRLGLLHARNANHDDAYAALLKSVELDPQEPAFLESLALEYERRDELMEAINLLEAASALQPDRKDMYIRLGDLYKKTQMYQEALTRYWTALSINDDEPQVHRSLLEIYQRLAENEKQQVEQIERQGTLAQKNP</sequence>
<dbReference type="InterPro" id="IPR011990">
    <property type="entry name" value="TPR-like_helical_dom_sf"/>
</dbReference>
<accession>A0A7T0C1B3</accession>
<dbReference type="PROSITE" id="PS50005">
    <property type="entry name" value="TPR"/>
    <property type="match status" value="3"/>
</dbReference>
<dbReference type="SMART" id="SM00028">
    <property type="entry name" value="TPR"/>
    <property type="match status" value="6"/>
</dbReference>
<organism evidence="5 6">
    <name type="scientific">Candidatus Nitrohelix vancouverensis</name>
    <dbReference type="NCBI Taxonomy" id="2705534"/>
    <lineage>
        <taxon>Bacteria</taxon>
        <taxon>Pseudomonadati</taxon>
        <taxon>Nitrospinota/Tectimicrobiota group</taxon>
        <taxon>Nitrospinota</taxon>
        <taxon>Nitrospinia</taxon>
        <taxon>Nitrospinales</taxon>
        <taxon>Nitrospinaceae</taxon>
        <taxon>Candidatus Nitrohelix</taxon>
    </lineage>
</organism>
<proteinExistence type="predicted"/>
<dbReference type="GO" id="GO:0006493">
    <property type="term" value="P:protein O-linked glycosylation"/>
    <property type="evidence" value="ECO:0007669"/>
    <property type="project" value="InterPro"/>
</dbReference>
<dbReference type="SUPFAM" id="SSF48452">
    <property type="entry name" value="TPR-like"/>
    <property type="match status" value="1"/>
</dbReference>
<dbReference type="InterPro" id="IPR018704">
    <property type="entry name" value="SecYEG/CpoB_TPR"/>
</dbReference>
<dbReference type="GO" id="GO:0097363">
    <property type="term" value="F:protein O-acetylglucosaminyltransferase activity"/>
    <property type="evidence" value="ECO:0007669"/>
    <property type="project" value="TreeGrafter"/>
</dbReference>
<dbReference type="PANTHER" id="PTHR44366">
    <property type="entry name" value="UDP-N-ACETYLGLUCOSAMINE--PEPTIDE N-ACETYLGLUCOSAMINYLTRANSFERASE 110 KDA SUBUNIT"/>
    <property type="match status" value="1"/>
</dbReference>
<evidence type="ECO:0000256" key="2">
    <source>
        <dbReference type="SAM" id="Coils"/>
    </source>
</evidence>
<dbReference type="AlphaFoldDB" id="A0A7T0C1B3"/>
<evidence type="ECO:0000313" key="5">
    <source>
        <dbReference type="EMBL" id="QPJ64718.1"/>
    </source>
</evidence>
<dbReference type="EMBL" id="CP048620">
    <property type="protein sequence ID" value="QPJ64718.1"/>
    <property type="molecule type" value="Genomic_DNA"/>
</dbReference>
<feature type="repeat" description="TPR" evidence="1">
    <location>
        <begin position="29"/>
        <end position="62"/>
    </location>
</feature>
<feature type="domain" description="Ancillary SecYEG translocon subunit/Cell division coordinator CpoB TPR" evidence="4">
    <location>
        <begin position="40"/>
        <end position="163"/>
    </location>
</feature>
<evidence type="ECO:0000256" key="1">
    <source>
        <dbReference type="PROSITE-ProRule" id="PRU00339"/>
    </source>
</evidence>
<dbReference type="Pfam" id="PF09976">
    <property type="entry name" value="TPR_21"/>
    <property type="match status" value="1"/>
</dbReference>
<feature type="signal peptide" evidence="3">
    <location>
        <begin position="1"/>
        <end position="21"/>
    </location>
</feature>
<dbReference type="Proteomes" id="UP000594464">
    <property type="component" value="Chromosome"/>
</dbReference>
<reference evidence="6" key="1">
    <citation type="submission" date="2020-02" db="EMBL/GenBank/DDBJ databases">
        <title>Genomic and physiological characterization of two novel Nitrospinaceae genera.</title>
        <authorList>
            <person name="Mueller A.J."/>
            <person name="Jung M.-Y."/>
            <person name="Strachan C.R."/>
            <person name="Herbold C.W."/>
            <person name="Kirkegaard R.H."/>
            <person name="Daims H."/>
        </authorList>
    </citation>
    <scope>NUCLEOTIDE SEQUENCE [LARGE SCALE GENOMIC DNA]</scope>
</reference>
<keyword evidence="2" id="KW-0175">Coiled coil</keyword>
<keyword evidence="3" id="KW-0732">Signal</keyword>
<feature type="chain" id="PRO_5032940158" evidence="3">
    <location>
        <begin position="22"/>
        <end position="301"/>
    </location>
</feature>
<dbReference type="Pfam" id="PF13181">
    <property type="entry name" value="TPR_8"/>
    <property type="match status" value="1"/>
</dbReference>
<feature type="coiled-coil region" evidence="2">
    <location>
        <begin position="273"/>
        <end position="300"/>
    </location>
</feature>
<evidence type="ECO:0000313" key="6">
    <source>
        <dbReference type="Proteomes" id="UP000594464"/>
    </source>
</evidence>
<gene>
    <name evidence="5" type="ORF">G3M78_04660</name>
</gene>
<dbReference type="InterPro" id="IPR037919">
    <property type="entry name" value="OGT"/>
</dbReference>
<dbReference type="Gene3D" id="1.25.40.10">
    <property type="entry name" value="Tetratricopeptide repeat domain"/>
    <property type="match status" value="2"/>
</dbReference>
<keyword evidence="1" id="KW-0802">TPR repeat</keyword>
<name>A0A7T0C1B3_9BACT</name>
<evidence type="ECO:0000256" key="3">
    <source>
        <dbReference type="SAM" id="SignalP"/>
    </source>
</evidence>
<evidence type="ECO:0000259" key="4">
    <source>
        <dbReference type="Pfam" id="PF09976"/>
    </source>
</evidence>
<dbReference type="KEGG" id="nva:G3M78_04660"/>
<protein>
    <submittedName>
        <fullName evidence="5">Tetratricopeptide repeat protein</fullName>
    </submittedName>
</protein>
<dbReference type="PANTHER" id="PTHR44366:SF1">
    <property type="entry name" value="UDP-N-ACETYLGLUCOSAMINE--PEPTIDE N-ACETYLGLUCOSAMINYLTRANSFERASE 110 KDA SUBUNIT"/>
    <property type="match status" value="1"/>
</dbReference>
<dbReference type="InterPro" id="IPR019734">
    <property type="entry name" value="TPR_rpt"/>
</dbReference>
<dbReference type="Pfam" id="PF14559">
    <property type="entry name" value="TPR_19"/>
    <property type="match status" value="1"/>
</dbReference>
<feature type="repeat" description="TPR" evidence="1">
    <location>
        <begin position="232"/>
        <end position="265"/>
    </location>
</feature>
<feature type="repeat" description="TPR" evidence="1">
    <location>
        <begin position="164"/>
        <end position="197"/>
    </location>
</feature>